<evidence type="ECO:0000313" key="1">
    <source>
        <dbReference type="EMBL" id="TQE43449.1"/>
    </source>
</evidence>
<organism evidence="1 2">
    <name type="scientific">Corynebacterium phoceense</name>
    <dbReference type="NCBI Taxonomy" id="1686286"/>
    <lineage>
        <taxon>Bacteria</taxon>
        <taxon>Bacillati</taxon>
        <taxon>Actinomycetota</taxon>
        <taxon>Actinomycetes</taxon>
        <taxon>Mycobacteriales</taxon>
        <taxon>Corynebacteriaceae</taxon>
        <taxon>Corynebacterium</taxon>
    </lineage>
</organism>
<dbReference type="STRING" id="1686286.GCA_900092335_02438"/>
<protein>
    <submittedName>
        <fullName evidence="1">Uncharacterized protein</fullName>
    </submittedName>
</protein>
<dbReference type="GeneID" id="79853574"/>
<comment type="caution">
    <text evidence="1">The sequence shown here is derived from an EMBL/GenBank/DDBJ whole genome shotgun (WGS) entry which is preliminary data.</text>
</comment>
<gene>
    <name evidence="1" type="ORF">EJK80_06685</name>
</gene>
<keyword evidence="2" id="KW-1185">Reference proteome</keyword>
<accession>A0A540R6S7</accession>
<name>A0A540R6S7_9CORY</name>
<dbReference type="RefSeq" id="WP_068801982.1">
    <property type="nucleotide sequence ID" value="NZ_JADPQA010000006.1"/>
</dbReference>
<evidence type="ECO:0000313" key="2">
    <source>
        <dbReference type="Proteomes" id="UP000318080"/>
    </source>
</evidence>
<dbReference type="Proteomes" id="UP000318080">
    <property type="component" value="Unassembled WGS sequence"/>
</dbReference>
<proteinExistence type="predicted"/>
<dbReference type="AlphaFoldDB" id="A0A540R6S7"/>
<dbReference type="EMBL" id="VHIR01000008">
    <property type="protein sequence ID" value="TQE43449.1"/>
    <property type="molecule type" value="Genomic_DNA"/>
</dbReference>
<sequence length="147" mass="16612">MSTEYWTWRHDGLTDPGGAEAAAVREHVIHFAHGQILTEVTRDDMQLVIKATTSDGEVFTVAQTGFSVNRLSAVCGTRRYTLNRTRRLRRERAIIDAAGNVVARTRPHGSTLEVFDHPQDMPIPDVDFVFLTWCCMEADNSGHIRRM</sequence>
<reference evidence="1 2" key="1">
    <citation type="submission" date="2019-06" db="EMBL/GenBank/DDBJ databases">
        <title>Draft genome of C. phoceense Strain 272.</title>
        <authorList>
            <person name="Pacheco L.G.C."/>
            <person name="Barberis C.M."/>
            <person name="Almuzara M.N."/>
            <person name="Traglia G.M."/>
            <person name="Santos C.S."/>
            <person name="Rocha D.J.P.G."/>
            <person name="Aguiar E.R.G.R."/>
            <person name="Vay C.A."/>
        </authorList>
    </citation>
    <scope>NUCLEOTIDE SEQUENCE [LARGE SCALE GENOMIC DNA]</scope>
    <source>
        <strain evidence="1 2">272</strain>
    </source>
</reference>